<feature type="non-terminal residue" evidence="1">
    <location>
        <position position="1"/>
    </location>
</feature>
<evidence type="ECO:0000313" key="1">
    <source>
        <dbReference type="EMBL" id="MBA0710846.1"/>
    </source>
</evidence>
<dbReference type="Proteomes" id="UP000593574">
    <property type="component" value="Unassembled WGS sequence"/>
</dbReference>
<reference evidence="1 2" key="1">
    <citation type="journal article" date="2019" name="Genome Biol. Evol.">
        <title>Insights into the evolution of the New World diploid cottons (Gossypium, subgenus Houzingenia) based on genome sequencing.</title>
        <authorList>
            <person name="Grover C.E."/>
            <person name="Arick M.A. 2nd"/>
            <person name="Thrash A."/>
            <person name="Conover J.L."/>
            <person name="Sanders W.S."/>
            <person name="Peterson D.G."/>
            <person name="Frelichowski J.E."/>
            <person name="Scheffler J.A."/>
            <person name="Scheffler B.E."/>
            <person name="Wendel J.F."/>
        </authorList>
    </citation>
    <scope>NUCLEOTIDE SEQUENCE [LARGE SCALE GENOMIC DNA]</scope>
    <source>
        <strain evidence="1">4</strain>
        <tissue evidence="1">Leaf</tissue>
    </source>
</reference>
<evidence type="ECO:0000313" key="2">
    <source>
        <dbReference type="Proteomes" id="UP000593574"/>
    </source>
</evidence>
<gene>
    <name evidence="1" type="ORF">Golax_010103</name>
</gene>
<dbReference type="AlphaFoldDB" id="A0A7J8ZG67"/>
<dbReference type="EMBL" id="JABEZV010000005">
    <property type="protein sequence ID" value="MBA0710846.1"/>
    <property type="molecule type" value="Genomic_DNA"/>
</dbReference>
<keyword evidence="2" id="KW-1185">Reference proteome</keyword>
<sequence length="103" mass="11888">MEYESMPLVCFDCGRFRHTRDTCLYRSRQREAANGNLGRETLAQENVDREQYGLWMTLRVKFVGKGYLAWEKLSVVPQIRYKVIEKGISMNKGKGVAIANGPR</sequence>
<protein>
    <submittedName>
        <fullName evidence="1">Uncharacterized protein</fullName>
    </submittedName>
</protein>
<proteinExistence type="predicted"/>
<organism evidence="1 2">
    <name type="scientific">Gossypium laxum</name>
    <dbReference type="NCBI Taxonomy" id="34288"/>
    <lineage>
        <taxon>Eukaryota</taxon>
        <taxon>Viridiplantae</taxon>
        <taxon>Streptophyta</taxon>
        <taxon>Embryophyta</taxon>
        <taxon>Tracheophyta</taxon>
        <taxon>Spermatophyta</taxon>
        <taxon>Magnoliopsida</taxon>
        <taxon>eudicotyledons</taxon>
        <taxon>Gunneridae</taxon>
        <taxon>Pentapetalae</taxon>
        <taxon>rosids</taxon>
        <taxon>malvids</taxon>
        <taxon>Malvales</taxon>
        <taxon>Malvaceae</taxon>
        <taxon>Malvoideae</taxon>
        <taxon>Gossypium</taxon>
    </lineage>
</organism>
<name>A0A7J8ZG67_9ROSI</name>
<comment type="caution">
    <text evidence="1">The sequence shown here is derived from an EMBL/GenBank/DDBJ whole genome shotgun (WGS) entry which is preliminary data.</text>
</comment>
<accession>A0A7J8ZG67</accession>